<keyword evidence="2" id="KW-0812">Transmembrane</keyword>
<sequence>MSDYEPSPPAADKLRFLKSPVVHQDDDDDAEARTLQSKADDSSKNARGHRAGGLLPDFVRRAEPTLLEVFFDLFFAANYNVFSDNQEVTSHARFKAYFGYFFLLWITWLLVTLFDVRYVTDSIFARLTRAIHLGVLVGFTIVAPKFNPSDQHADTMQAMSLILMFSRACLAAEYGATLWHVRQFNEARFPIYLQTAVHLVSGIIYFGISSAFKQGERSEIYIAWYLVSGAEAILTILLSNFYTVLSFTKTHLIKRLTLLTAIIIGDGVIQVAREVVTIVKNPDSWDRVTIGLVTSATATIYFIFLIYFDWLRSSFYLPPLRQQLWMIIHLPFHLSLILFTQGFTQFLIWSKIVDVINSVSVGLGRGNVEWLYTATSAQVQERMNLSAQLFFRDFPPKISSTWMTVDDALANITRIPDAFWPDLANYYKTNDARALRGTDFKDTEIFSNVLQATMSSMANALFATFGMDFESEVTNKNPRVDEEIRGGGFQGMVQDTTWDRYKLVFAYTYVAAGCTLLFMIILAIVARTTRFKTWPIVRLTIIFLLALGTSLTAVLFFKPAQAFNFLLTLWVLPAITFVWAIVLVVTHINGNRHEPLSNRRGRPYSTPSCPSTPNGVWDDSGPGEKEKTGIGGHETRQVD</sequence>
<feature type="transmembrane region" description="Helical" evidence="2">
    <location>
        <begin position="536"/>
        <end position="557"/>
    </location>
</feature>
<feature type="transmembrane region" description="Helical" evidence="2">
    <location>
        <begin position="97"/>
        <end position="118"/>
    </location>
</feature>
<dbReference type="Proteomes" id="UP000557566">
    <property type="component" value="Unassembled WGS sequence"/>
</dbReference>
<feature type="compositionally biased region" description="Basic and acidic residues" evidence="1">
    <location>
        <begin position="622"/>
        <end position="639"/>
    </location>
</feature>
<keyword evidence="2" id="KW-0472">Membrane</keyword>
<dbReference type="PANTHER" id="PTHR42101:SF1">
    <property type="entry name" value="LOW TEMPERATURE REQUIREMENT A"/>
    <property type="match status" value="1"/>
</dbReference>
<organism evidence="3 4">
    <name type="scientific">Ophiocordyceps sinensis</name>
    <dbReference type="NCBI Taxonomy" id="72228"/>
    <lineage>
        <taxon>Eukaryota</taxon>
        <taxon>Fungi</taxon>
        <taxon>Dikarya</taxon>
        <taxon>Ascomycota</taxon>
        <taxon>Pezizomycotina</taxon>
        <taxon>Sordariomycetes</taxon>
        <taxon>Hypocreomycetidae</taxon>
        <taxon>Hypocreales</taxon>
        <taxon>Ophiocordycipitaceae</taxon>
        <taxon>Ophiocordyceps</taxon>
    </lineage>
</organism>
<evidence type="ECO:0000256" key="2">
    <source>
        <dbReference type="SAM" id="Phobius"/>
    </source>
</evidence>
<evidence type="ECO:0000256" key="1">
    <source>
        <dbReference type="SAM" id="MobiDB-lite"/>
    </source>
</evidence>
<dbReference type="OrthoDB" id="3177213at2759"/>
<feature type="region of interest" description="Disordered" evidence="1">
    <location>
        <begin position="25"/>
        <end position="48"/>
    </location>
</feature>
<gene>
    <name evidence="3" type="ORF">G6O67_005500</name>
</gene>
<feature type="transmembrane region" description="Helical" evidence="2">
    <location>
        <begin position="504"/>
        <end position="524"/>
    </location>
</feature>
<evidence type="ECO:0000313" key="4">
    <source>
        <dbReference type="Proteomes" id="UP000557566"/>
    </source>
</evidence>
<feature type="transmembrane region" description="Helical" evidence="2">
    <location>
        <begin position="288"/>
        <end position="311"/>
    </location>
</feature>
<dbReference type="AlphaFoldDB" id="A0A8H4PRT8"/>
<evidence type="ECO:0000313" key="3">
    <source>
        <dbReference type="EMBL" id="KAF4509218.1"/>
    </source>
</evidence>
<feature type="transmembrane region" description="Helical" evidence="2">
    <location>
        <begin position="563"/>
        <end position="585"/>
    </location>
</feature>
<feature type="transmembrane region" description="Helical" evidence="2">
    <location>
        <begin position="323"/>
        <end position="348"/>
    </location>
</feature>
<feature type="compositionally biased region" description="Polar residues" evidence="1">
    <location>
        <begin position="605"/>
        <end position="614"/>
    </location>
</feature>
<dbReference type="PANTHER" id="PTHR42101">
    <property type="entry name" value="CHROMOSOME 16, WHOLE GENOME SHOTGUN SEQUENCE"/>
    <property type="match status" value="1"/>
</dbReference>
<feature type="transmembrane region" description="Helical" evidence="2">
    <location>
        <begin position="191"/>
        <end position="208"/>
    </location>
</feature>
<evidence type="ECO:0008006" key="5">
    <source>
        <dbReference type="Google" id="ProtNLM"/>
    </source>
</evidence>
<dbReference type="EMBL" id="JAAVMX010000005">
    <property type="protein sequence ID" value="KAF4509218.1"/>
    <property type="molecule type" value="Genomic_DNA"/>
</dbReference>
<comment type="caution">
    <text evidence="3">The sequence shown here is derived from an EMBL/GenBank/DDBJ whole genome shotgun (WGS) entry which is preliminary data.</text>
</comment>
<accession>A0A8H4PRT8</accession>
<reference evidence="3 4" key="1">
    <citation type="journal article" date="2020" name="Genome Biol. Evol.">
        <title>A new high-quality draft genome assembly of the Chinese cordyceps Ophiocordyceps sinensis.</title>
        <authorList>
            <person name="Shu R."/>
            <person name="Zhang J."/>
            <person name="Meng Q."/>
            <person name="Zhang H."/>
            <person name="Zhou G."/>
            <person name="Li M."/>
            <person name="Wu P."/>
            <person name="Zhao Y."/>
            <person name="Chen C."/>
            <person name="Qin Q."/>
        </authorList>
    </citation>
    <scope>NUCLEOTIDE SEQUENCE [LARGE SCALE GENOMIC DNA]</scope>
    <source>
        <strain evidence="3 4">IOZ07</strain>
    </source>
</reference>
<name>A0A8H4PRT8_9HYPO</name>
<keyword evidence="2" id="KW-1133">Transmembrane helix</keyword>
<feature type="transmembrane region" description="Helical" evidence="2">
    <location>
        <begin position="220"/>
        <end position="244"/>
    </location>
</feature>
<feature type="region of interest" description="Disordered" evidence="1">
    <location>
        <begin position="596"/>
        <end position="639"/>
    </location>
</feature>
<keyword evidence="4" id="KW-1185">Reference proteome</keyword>
<proteinExistence type="predicted"/>
<protein>
    <recommendedName>
        <fullName evidence="5">Low temperature requirement A</fullName>
    </recommendedName>
</protein>